<comment type="caution">
    <text evidence="2">The sequence shown here is derived from an EMBL/GenBank/DDBJ whole genome shotgun (WGS) entry which is preliminary data.</text>
</comment>
<accession>A0A2N5UKE8</accession>
<feature type="compositionally biased region" description="Low complexity" evidence="1">
    <location>
        <begin position="9"/>
        <end position="21"/>
    </location>
</feature>
<dbReference type="AlphaFoldDB" id="A0A2N5UKE8"/>
<feature type="compositionally biased region" description="Polar residues" evidence="1">
    <location>
        <begin position="26"/>
        <end position="42"/>
    </location>
</feature>
<sequence>MPKPERTRPSTSELSTSSTPSMRPKSMTTASGKTSPLITSNVLRPRPNTKLQALHQKTQAFALSSQVREDRGTDPLYVHQLRILPLTRLLMAMNLSLRPTTLPKLERIAQHPIALILTYTLSELMFS</sequence>
<evidence type="ECO:0000313" key="2">
    <source>
        <dbReference type="EMBL" id="PLW38234.1"/>
    </source>
</evidence>
<dbReference type="EMBL" id="PGCI01000131">
    <property type="protein sequence ID" value="PLW38234.1"/>
    <property type="molecule type" value="Genomic_DNA"/>
</dbReference>
<evidence type="ECO:0000313" key="3">
    <source>
        <dbReference type="Proteomes" id="UP000235392"/>
    </source>
</evidence>
<evidence type="ECO:0000256" key="1">
    <source>
        <dbReference type="SAM" id="MobiDB-lite"/>
    </source>
</evidence>
<protein>
    <submittedName>
        <fullName evidence="2">Uncharacterized protein</fullName>
    </submittedName>
</protein>
<dbReference type="Proteomes" id="UP000235392">
    <property type="component" value="Unassembled WGS sequence"/>
</dbReference>
<feature type="region of interest" description="Disordered" evidence="1">
    <location>
        <begin position="1"/>
        <end position="42"/>
    </location>
</feature>
<gene>
    <name evidence="2" type="ORF">PCASD_19211</name>
</gene>
<reference evidence="2 3" key="1">
    <citation type="submission" date="2017-11" db="EMBL/GenBank/DDBJ databases">
        <title>De novo assembly and phasing of dikaryotic genomes from two isolates of Puccinia coronata f. sp. avenae, the causal agent of oat crown rust.</title>
        <authorList>
            <person name="Miller M.E."/>
            <person name="Zhang Y."/>
            <person name="Omidvar V."/>
            <person name="Sperschneider J."/>
            <person name="Schwessinger B."/>
            <person name="Raley C."/>
            <person name="Palmer J.M."/>
            <person name="Garnica D."/>
            <person name="Upadhyaya N."/>
            <person name="Rathjen J."/>
            <person name="Taylor J.M."/>
            <person name="Park R.F."/>
            <person name="Dodds P.N."/>
            <person name="Hirsch C.D."/>
            <person name="Kianian S.F."/>
            <person name="Figueroa M."/>
        </authorList>
    </citation>
    <scope>NUCLEOTIDE SEQUENCE [LARGE SCALE GENOMIC DNA]</scope>
    <source>
        <strain evidence="2">12SD80</strain>
    </source>
</reference>
<proteinExistence type="predicted"/>
<organism evidence="2 3">
    <name type="scientific">Puccinia coronata f. sp. avenae</name>
    <dbReference type="NCBI Taxonomy" id="200324"/>
    <lineage>
        <taxon>Eukaryota</taxon>
        <taxon>Fungi</taxon>
        <taxon>Dikarya</taxon>
        <taxon>Basidiomycota</taxon>
        <taxon>Pucciniomycotina</taxon>
        <taxon>Pucciniomycetes</taxon>
        <taxon>Pucciniales</taxon>
        <taxon>Pucciniaceae</taxon>
        <taxon>Puccinia</taxon>
    </lineage>
</organism>
<name>A0A2N5UKE8_9BASI</name>